<organism evidence="2 3">
    <name type="scientific">Thermus scotoductus</name>
    <dbReference type="NCBI Taxonomy" id="37636"/>
    <lineage>
        <taxon>Bacteria</taxon>
        <taxon>Thermotogati</taxon>
        <taxon>Deinococcota</taxon>
        <taxon>Deinococci</taxon>
        <taxon>Thermales</taxon>
        <taxon>Thermaceae</taxon>
        <taxon>Thermus</taxon>
    </lineage>
</organism>
<dbReference type="Proteomes" id="UP000286734">
    <property type="component" value="Unassembled WGS sequence"/>
</dbReference>
<dbReference type="SUPFAM" id="SSF53756">
    <property type="entry name" value="UDP-Glycosyltransferase/glycogen phosphorylase"/>
    <property type="match status" value="1"/>
</dbReference>
<dbReference type="AlphaFoldDB" id="A0A430R6M2"/>
<evidence type="ECO:0000313" key="3">
    <source>
        <dbReference type="Proteomes" id="UP000286734"/>
    </source>
</evidence>
<evidence type="ECO:0000259" key="1">
    <source>
        <dbReference type="Pfam" id="PF00534"/>
    </source>
</evidence>
<keyword evidence="2" id="KW-0808">Transferase</keyword>
<feature type="domain" description="Glycosyl transferase family 1" evidence="1">
    <location>
        <begin position="123"/>
        <end position="290"/>
    </location>
</feature>
<dbReference type="PANTHER" id="PTHR12526:SF630">
    <property type="entry name" value="GLYCOSYLTRANSFERASE"/>
    <property type="match status" value="1"/>
</dbReference>
<dbReference type="EMBL" id="PELP01000283">
    <property type="protein sequence ID" value="RTH02997.1"/>
    <property type="molecule type" value="Genomic_DNA"/>
</dbReference>
<comment type="caution">
    <text evidence="2">The sequence shown here is derived from an EMBL/GenBank/DDBJ whole genome shotgun (WGS) entry which is preliminary data.</text>
</comment>
<name>A0A430R6M2_THESC</name>
<protein>
    <submittedName>
        <fullName evidence="2">Glycosyl transferase family 1</fullName>
    </submittedName>
</protein>
<proteinExistence type="predicted"/>
<dbReference type="CDD" id="cd03801">
    <property type="entry name" value="GT4_PimA-like"/>
    <property type="match status" value="1"/>
</dbReference>
<dbReference type="Gene3D" id="3.40.50.2000">
    <property type="entry name" value="Glycogen Phosphorylase B"/>
    <property type="match status" value="2"/>
</dbReference>
<dbReference type="GO" id="GO:0016757">
    <property type="term" value="F:glycosyltransferase activity"/>
    <property type="evidence" value="ECO:0007669"/>
    <property type="project" value="InterPro"/>
</dbReference>
<gene>
    <name evidence="2" type="ORF">CSW47_09550</name>
</gene>
<dbReference type="Pfam" id="PF00534">
    <property type="entry name" value="Glycos_transf_1"/>
    <property type="match status" value="1"/>
</dbReference>
<evidence type="ECO:0000313" key="2">
    <source>
        <dbReference type="EMBL" id="RTH02997.1"/>
    </source>
</evidence>
<dbReference type="InterPro" id="IPR001296">
    <property type="entry name" value="Glyco_trans_1"/>
</dbReference>
<accession>A0A430R6M2</accession>
<dbReference type="PANTHER" id="PTHR12526">
    <property type="entry name" value="GLYCOSYLTRANSFERASE"/>
    <property type="match status" value="1"/>
</dbReference>
<sequence>MLDRPPKGPRDVIRIIRTLHKWLKELSPEGVITYTHYANVIGQAIAYFAGVQRRLATQRNPSHTYPWLARWLDLIWGSIGVYTANVFVSGSVQKSFKAYPDAYLKRSFVVLNGIEPLHSNLTKEEAREKFSLPLDSFGIVNVGRLAEQKNQALLIEVLSILKATGYDDVFLAIAGDGELREQLKLLARRRQVEDSVYFLGELIPSDVPDFLRAGDVFAFPSRFEAFGFALVEAMMMGLPVIASDIDAHREVVRDAGILLSLNAIEEWVEAIKGLIANEEKRIRLADAARLRAGSFSAENMVKGYLSLLFGSGQ</sequence>
<reference evidence="2 3" key="1">
    <citation type="journal article" date="2019" name="Extremophiles">
        <title>Biogeography of thermophiles and predominance of Thermus scotoductus in domestic water heaters.</title>
        <authorList>
            <person name="Wilpiszeski R.L."/>
            <person name="Zhang Z."/>
            <person name="House C.H."/>
        </authorList>
    </citation>
    <scope>NUCLEOTIDE SEQUENCE [LARGE SCALE GENOMIC DNA]</scope>
    <source>
        <strain evidence="2 3">34_S34</strain>
    </source>
</reference>